<evidence type="ECO:0000313" key="3">
    <source>
        <dbReference type="Proteomes" id="UP000752172"/>
    </source>
</evidence>
<protein>
    <submittedName>
        <fullName evidence="2">Helix-turn-helix domain-containing protein</fullName>
    </submittedName>
</protein>
<dbReference type="Gene3D" id="1.10.260.40">
    <property type="entry name" value="lambda repressor-like DNA-binding domains"/>
    <property type="match status" value="1"/>
</dbReference>
<dbReference type="Proteomes" id="UP000752172">
    <property type="component" value="Unassembled WGS sequence"/>
</dbReference>
<comment type="caution">
    <text evidence="2">The sequence shown here is derived from an EMBL/GenBank/DDBJ whole genome shotgun (WGS) entry which is preliminary data.</text>
</comment>
<organism evidence="2 3">
    <name type="scientific">Pseudomonas lactis</name>
    <dbReference type="NCBI Taxonomy" id="1615674"/>
    <lineage>
        <taxon>Bacteria</taxon>
        <taxon>Pseudomonadati</taxon>
        <taxon>Pseudomonadota</taxon>
        <taxon>Gammaproteobacteria</taxon>
        <taxon>Pseudomonadales</taxon>
        <taxon>Pseudomonadaceae</taxon>
        <taxon>Pseudomonas</taxon>
    </lineage>
</organism>
<feature type="domain" description="HTH cro/C1-type" evidence="1">
    <location>
        <begin position="37"/>
        <end position="79"/>
    </location>
</feature>
<accession>A0A921NMM6</accession>
<evidence type="ECO:0000259" key="1">
    <source>
        <dbReference type="PROSITE" id="PS50943"/>
    </source>
</evidence>
<dbReference type="GO" id="GO:0003677">
    <property type="term" value="F:DNA binding"/>
    <property type="evidence" value="ECO:0007669"/>
    <property type="project" value="InterPro"/>
</dbReference>
<gene>
    <name evidence="2" type="ORF">K8W20_23335</name>
</gene>
<name>A0A921NMM6_9PSED</name>
<dbReference type="SUPFAM" id="SSF47413">
    <property type="entry name" value="lambda repressor-like DNA-binding domains"/>
    <property type="match status" value="1"/>
</dbReference>
<sequence>MRNHGLWIWEEDECLALRRAIAAYNASRQKADRLARSAIASEIGVSTSTINNYFLGTKALDIEVAQAVLKLTGIPVERFSQRLAEDLRLKHDPNQT</sequence>
<dbReference type="RefSeq" id="WP_034135940.1">
    <property type="nucleotide sequence ID" value="NZ_DYTS01000402.1"/>
</dbReference>
<dbReference type="AlphaFoldDB" id="A0A921NMM6"/>
<reference evidence="2" key="2">
    <citation type="submission" date="2021-09" db="EMBL/GenBank/DDBJ databases">
        <authorList>
            <person name="Gilroy R."/>
        </authorList>
    </citation>
    <scope>NUCLEOTIDE SEQUENCE</scope>
    <source>
        <strain evidence="2">ChiSjej2B20-17149</strain>
    </source>
</reference>
<dbReference type="EMBL" id="DYTS01000402">
    <property type="protein sequence ID" value="HJH21626.1"/>
    <property type="molecule type" value="Genomic_DNA"/>
</dbReference>
<dbReference type="InterPro" id="IPR010982">
    <property type="entry name" value="Lambda_DNA-bd_dom_sf"/>
</dbReference>
<dbReference type="GeneID" id="99805568"/>
<evidence type="ECO:0000313" key="2">
    <source>
        <dbReference type="EMBL" id="HJH21626.1"/>
    </source>
</evidence>
<dbReference type="Pfam" id="PF01381">
    <property type="entry name" value="HTH_3"/>
    <property type="match status" value="1"/>
</dbReference>
<dbReference type="CDD" id="cd00093">
    <property type="entry name" value="HTH_XRE"/>
    <property type="match status" value="1"/>
</dbReference>
<dbReference type="InterPro" id="IPR001387">
    <property type="entry name" value="Cro/C1-type_HTH"/>
</dbReference>
<dbReference type="PROSITE" id="PS50943">
    <property type="entry name" value="HTH_CROC1"/>
    <property type="match status" value="1"/>
</dbReference>
<reference evidence="2" key="1">
    <citation type="journal article" date="2021" name="PeerJ">
        <title>Extensive microbial diversity within the chicken gut microbiome revealed by metagenomics and culture.</title>
        <authorList>
            <person name="Gilroy R."/>
            <person name="Ravi A."/>
            <person name="Getino M."/>
            <person name="Pursley I."/>
            <person name="Horton D.L."/>
            <person name="Alikhan N.F."/>
            <person name="Baker D."/>
            <person name="Gharbi K."/>
            <person name="Hall N."/>
            <person name="Watson M."/>
            <person name="Adriaenssens E.M."/>
            <person name="Foster-Nyarko E."/>
            <person name="Jarju S."/>
            <person name="Secka A."/>
            <person name="Antonio M."/>
            <person name="Oren A."/>
            <person name="Chaudhuri R.R."/>
            <person name="La Ragione R."/>
            <person name="Hildebrand F."/>
            <person name="Pallen M.J."/>
        </authorList>
    </citation>
    <scope>NUCLEOTIDE SEQUENCE</scope>
    <source>
        <strain evidence="2">ChiSjej2B20-17149</strain>
    </source>
</reference>
<proteinExistence type="predicted"/>